<evidence type="ECO:0000313" key="16">
    <source>
        <dbReference type="Proteomes" id="UP000550707"/>
    </source>
</evidence>
<feature type="domain" description="Ciliogenesis-associated TTC17-interacting protein N-terminal" evidence="14">
    <location>
        <begin position="31"/>
        <end position="268"/>
    </location>
</feature>
<comment type="subcellular location">
    <subcellularLocation>
        <location evidence="2">Cell membrane</location>
    </subcellularLocation>
    <subcellularLocation>
        <location evidence="3">Cytoplasm</location>
        <location evidence="3">Cytoskeleton</location>
    </subcellularLocation>
    <subcellularLocation>
        <location evidence="1">Nucleus</location>
    </subcellularLocation>
</comment>
<evidence type="ECO:0000256" key="8">
    <source>
        <dbReference type="ARBA" id="ARBA00023212"/>
    </source>
</evidence>
<proteinExistence type="inferred from homology"/>
<comment type="similarity">
    <text evidence="11">Belongs to the CATIP family.</text>
</comment>
<comment type="caution">
    <text evidence="15">The sequence shown here is derived from an EMBL/GenBank/DDBJ whole genome shotgun (WGS) entry which is preliminary data.</text>
</comment>
<dbReference type="GO" id="GO:0005856">
    <property type="term" value="C:cytoskeleton"/>
    <property type="evidence" value="ECO:0007669"/>
    <property type="project" value="UniProtKB-SubCell"/>
</dbReference>
<dbReference type="InterPro" id="IPR048777">
    <property type="entry name" value="CATIP_N"/>
</dbReference>
<dbReference type="CDD" id="cd22973">
    <property type="entry name" value="DD_CATIP"/>
    <property type="match status" value="1"/>
</dbReference>
<evidence type="ECO:0000256" key="5">
    <source>
        <dbReference type="ARBA" id="ARBA00022490"/>
    </source>
</evidence>
<dbReference type="GO" id="GO:0030041">
    <property type="term" value="P:actin filament polymerization"/>
    <property type="evidence" value="ECO:0007669"/>
    <property type="project" value="TreeGrafter"/>
</dbReference>
<evidence type="ECO:0000256" key="13">
    <source>
        <dbReference type="SAM" id="MobiDB-lite"/>
    </source>
</evidence>
<dbReference type="Proteomes" id="UP000550707">
    <property type="component" value="Unassembled WGS sequence"/>
</dbReference>
<dbReference type="SUPFAM" id="SSF47391">
    <property type="entry name" value="Dimerization-anchoring domain of cAMP-dependent PK regulatory subunit"/>
    <property type="match status" value="1"/>
</dbReference>
<dbReference type="GO" id="GO:0044782">
    <property type="term" value="P:cilium organization"/>
    <property type="evidence" value="ECO:0007669"/>
    <property type="project" value="TreeGrafter"/>
</dbReference>
<evidence type="ECO:0000256" key="3">
    <source>
        <dbReference type="ARBA" id="ARBA00004245"/>
    </source>
</evidence>
<keyword evidence="6" id="KW-0970">Cilium biogenesis/degradation</keyword>
<dbReference type="EMBL" id="JACASF010000011">
    <property type="protein sequence ID" value="KAF6449773.1"/>
    <property type="molecule type" value="Genomic_DNA"/>
</dbReference>
<evidence type="ECO:0000256" key="2">
    <source>
        <dbReference type="ARBA" id="ARBA00004236"/>
    </source>
</evidence>
<organism evidence="15 16">
    <name type="scientific">Molossus molossus</name>
    <name type="common">Pallas' mastiff bat</name>
    <name type="synonym">Vespertilio molossus</name>
    <dbReference type="NCBI Taxonomy" id="27622"/>
    <lineage>
        <taxon>Eukaryota</taxon>
        <taxon>Metazoa</taxon>
        <taxon>Chordata</taxon>
        <taxon>Craniata</taxon>
        <taxon>Vertebrata</taxon>
        <taxon>Euteleostomi</taxon>
        <taxon>Mammalia</taxon>
        <taxon>Eutheria</taxon>
        <taxon>Laurasiatheria</taxon>
        <taxon>Chiroptera</taxon>
        <taxon>Yangochiroptera</taxon>
        <taxon>Molossidae</taxon>
        <taxon>Molossus</taxon>
    </lineage>
</organism>
<dbReference type="AlphaFoldDB" id="A0A7J8FPS5"/>
<dbReference type="FunCoup" id="A0A7J8FPS5">
    <property type="interactions" value="26"/>
</dbReference>
<evidence type="ECO:0000256" key="12">
    <source>
        <dbReference type="ARBA" id="ARBA00039249"/>
    </source>
</evidence>
<keyword evidence="8" id="KW-0206">Cytoskeleton</keyword>
<protein>
    <recommendedName>
        <fullName evidence="12">Ciliogenesis-associated TTC17-interacting protein</fullName>
    </recommendedName>
</protein>
<evidence type="ECO:0000256" key="9">
    <source>
        <dbReference type="ARBA" id="ARBA00023242"/>
    </source>
</evidence>
<evidence type="ECO:0000313" key="15">
    <source>
        <dbReference type="EMBL" id="KAF6449773.1"/>
    </source>
</evidence>
<comment type="function">
    <text evidence="10">Plays a role in primary ciliogenesis by modulating actin polymerization.</text>
</comment>
<dbReference type="PANTHER" id="PTHR15505:SF3">
    <property type="entry name" value="CILIOGENESIS-ASSOCIATED TTC17-INTERACTING PROTEIN"/>
    <property type="match status" value="1"/>
</dbReference>
<feature type="region of interest" description="Disordered" evidence="13">
    <location>
        <begin position="1"/>
        <end position="29"/>
    </location>
</feature>
<name>A0A7J8FPS5_MOLMO</name>
<dbReference type="InterPro" id="IPR047501">
    <property type="entry name" value="DD_CATIP"/>
</dbReference>
<accession>A0A7J8FPS5</accession>
<keyword evidence="7" id="KW-0472">Membrane</keyword>
<feature type="compositionally biased region" description="Low complexity" evidence="13">
    <location>
        <begin position="366"/>
        <end position="387"/>
    </location>
</feature>
<sequence length="423" mass="47641">MSSKVQSKGAKAKDQQSPTPESPPPPEANAEAIQFLNSLSQEELQMLFFSETLVMVSNTGEPEGELTIEVQRGKHEDNSVAMSHCPLVHAFSRGFVDKMLCGNSLLGYLTWNLEILEQHSQEFIKFPILPMERKTSLLKQEGQLAMTRSIKDGEICPEQEVKTEVTFLPLHSTLGFISEAANLLLLRVMAWRQMVPSNARFLALDMEGKLCYSSYQALGSQTIQVDRLQAEVFIVEQTIHSEEGIPMSCQFYLLSDGHLAKRVQVGSPGCCMITKMPILREEDEIEPPPVFEKKPLPWEEDMELYSRFLERKEQLRLSHSRYLQQHPDAEALISDFMLFLLLRQPADVVTFAAEFFGPFAARRPPTPALRSSRPLSPFRSLDPSLDPAAGRGAQLARAPQVRLRRKAGTPGLDEEDLLSLLRF</sequence>
<feature type="region of interest" description="Disordered" evidence="13">
    <location>
        <begin position="366"/>
        <end position="407"/>
    </location>
</feature>
<dbReference type="Pfam" id="PF21772">
    <property type="entry name" value="CATIP_N"/>
    <property type="match status" value="1"/>
</dbReference>
<evidence type="ECO:0000256" key="10">
    <source>
        <dbReference type="ARBA" id="ARBA00037538"/>
    </source>
</evidence>
<gene>
    <name evidence="15" type="ORF">HJG59_002142</name>
</gene>
<dbReference type="PANTHER" id="PTHR15505">
    <property type="entry name" value="RIIA DOMAIN-CONTAINING PROTEIN 1"/>
    <property type="match status" value="1"/>
</dbReference>
<dbReference type="GO" id="GO:0005886">
    <property type="term" value="C:plasma membrane"/>
    <property type="evidence" value="ECO:0007669"/>
    <property type="project" value="UniProtKB-SubCell"/>
</dbReference>
<keyword evidence="4" id="KW-1003">Cell membrane</keyword>
<evidence type="ECO:0000256" key="7">
    <source>
        <dbReference type="ARBA" id="ARBA00023136"/>
    </source>
</evidence>
<keyword evidence="5" id="KW-0963">Cytoplasm</keyword>
<reference evidence="15 16" key="1">
    <citation type="journal article" date="2020" name="Nature">
        <title>Six reference-quality genomes reveal evolution of bat adaptations.</title>
        <authorList>
            <person name="Jebb D."/>
            <person name="Huang Z."/>
            <person name="Pippel M."/>
            <person name="Hughes G.M."/>
            <person name="Lavrichenko K."/>
            <person name="Devanna P."/>
            <person name="Winkler S."/>
            <person name="Jermiin L.S."/>
            <person name="Skirmuntt E.C."/>
            <person name="Katzourakis A."/>
            <person name="Burkitt-Gray L."/>
            <person name="Ray D.A."/>
            <person name="Sullivan K.A.M."/>
            <person name="Roscito J.G."/>
            <person name="Kirilenko B.M."/>
            <person name="Davalos L.M."/>
            <person name="Corthals A.P."/>
            <person name="Power M.L."/>
            <person name="Jones G."/>
            <person name="Ransome R.D."/>
            <person name="Dechmann D.K.N."/>
            <person name="Locatelli A.G."/>
            <person name="Puechmaille S.J."/>
            <person name="Fedrigo O."/>
            <person name="Jarvis E.D."/>
            <person name="Hiller M."/>
            <person name="Vernes S.C."/>
            <person name="Myers E.W."/>
            <person name="Teeling E.C."/>
        </authorList>
    </citation>
    <scope>NUCLEOTIDE SEQUENCE [LARGE SCALE GENOMIC DNA]</scope>
    <source>
        <strain evidence="15">MMolMol1</strain>
        <tissue evidence="15">Muscle</tissue>
    </source>
</reference>
<keyword evidence="9" id="KW-0539">Nucleus</keyword>
<evidence type="ECO:0000256" key="4">
    <source>
        <dbReference type="ARBA" id="ARBA00022475"/>
    </source>
</evidence>
<keyword evidence="16" id="KW-1185">Reference proteome</keyword>
<dbReference type="GO" id="GO:0005634">
    <property type="term" value="C:nucleus"/>
    <property type="evidence" value="ECO:0007669"/>
    <property type="project" value="UniProtKB-SubCell"/>
</dbReference>
<evidence type="ECO:0000256" key="11">
    <source>
        <dbReference type="ARBA" id="ARBA00037938"/>
    </source>
</evidence>
<evidence type="ECO:0000259" key="14">
    <source>
        <dbReference type="Pfam" id="PF21772"/>
    </source>
</evidence>
<dbReference type="InParanoid" id="A0A7J8FPS5"/>
<evidence type="ECO:0000256" key="6">
    <source>
        <dbReference type="ARBA" id="ARBA00022794"/>
    </source>
</evidence>
<evidence type="ECO:0000256" key="1">
    <source>
        <dbReference type="ARBA" id="ARBA00004123"/>
    </source>
</evidence>